<feature type="domain" description="GGDEF" evidence="5">
    <location>
        <begin position="457"/>
        <end position="588"/>
    </location>
</feature>
<evidence type="ECO:0000259" key="2">
    <source>
        <dbReference type="PROSITE" id="PS50112"/>
    </source>
</evidence>
<dbReference type="InterPro" id="IPR001610">
    <property type="entry name" value="PAC"/>
</dbReference>
<dbReference type="NCBIfam" id="TIGR00254">
    <property type="entry name" value="GGDEF"/>
    <property type="match status" value="1"/>
</dbReference>
<dbReference type="Proteomes" id="UP000198824">
    <property type="component" value="Unassembled WGS sequence"/>
</dbReference>
<dbReference type="SUPFAM" id="SSF141868">
    <property type="entry name" value="EAL domain-like"/>
    <property type="match status" value="1"/>
</dbReference>
<feature type="domain" description="PAS" evidence="2">
    <location>
        <begin position="64"/>
        <end position="115"/>
    </location>
</feature>
<dbReference type="NCBIfam" id="TIGR00229">
    <property type="entry name" value="sensory_box"/>
    <property type="match status" value="3"/>
</dbReference>
<dbReference type="CDD" id="cd01949">
    <property type="entry name" value="GGDEF"/>
    <property type="match status" value="1"/>
</dbReference>
<feature type="domain" description="PAS" evidence="2">
    <location>
        <begin position="296"/>
        <end position="367"/>
    </location>
</feature>
<dbReference type="InterPro" id="IPR013655">
    <property type="entry name" value="PAS_fold_3"/>
</dbReference>
<dbReference type="Pfam" id="PF00563">
    <property type="entry name" value="EAL"/>
    <property type="match status" value="1"/>
</dbReference>
<dbReference type="SMART" id="SM00052">
    <property type="entry name" value="EAL"/>
    <property type="match status" value="1"/>
</dbReference>
<evidence type="ECO:0000259" key="5">
    <source>
        <dbReference type="PROSITE" id="PS50887"/>
    </source>
</evidence>
<feature type="region of interest" description="Disordered" evidence="1">
    <location>
        <begin position="1"/>
        <end position="23"/>
    </location>
</feature>
<dbReference type="SMART" id="SM00267">
    <property type="entry name" value="GGDEF"/>
    <property type="match status" value="1"/>
</dbReference>
<evidence type="ECO:0000259" key="3">
    <source>
        <dbReference type="PROSITE" id="PS50113"/>
    </source>
</evidence>
<dbReference type="SMART" id="SM00091">
    <property type="entry name" value="PAS"/>
    <property type="match status" value="3"/>
</dbReference>
<dbReference type="OrthoDB" id="9814202at2"/>
<dbReference type="InterPro" id="IPR035919">
    <property type="entry name" value="EAL_sf"/>
</dbReference>
<dbReference type="InterPro" id="IPR013767">
    <property type="entry name" value="PAS_fold"/>
</dbReference>
<dbReference type="Gene3D" id="3.30.70.270">
    <property type="match status" value="1"/>
</dbReference>
<dbReference type="SUPFAM" id="SSF55785">
    <property type="entry name" value="PYP-like sensor domain (PAS domain)"/>
    <property type="match status" value="3"/>
</dbReference>
<dbReference type="InterPro" id="IPR029787">
    <property type="entry name" value="Nucleotide_cyclase"/>
</dbReference>
<dbReference type="Gene3D" id="3.20.20.450">
    <property type="entry name" value="EAL domain"/>
    <property type="match status" value="1"/>
</dbReference>
<dbReference type="FunFam" id="3.30.450.20:FF:000099">
    <property type="entry name" value="Sensory box sensor histidine kinase"/>
    <property type="match status" value="1"/>
</dbReference>
<accession>A0A1I6MD64</accession>
<dbReference type="InterPro" id="IPR043128">
    <property type="entry name" value="Rev_trsase/Diguanyl_cyclase"/>
</dbReference>
<dbReference type="InterPro" id="IPR052155">
    <property type="entry name" value="Biofilm_reg_signaling"/>
</dbReference>
<dbReference type="PROSITE" id="PS50112">
    <property type="entry name" value="PAS"/>
    <property type="match status" value="3"/>
</dbReference>
<dbReference type="SUPFAM" id="SSF55073">
    <property type="entry name" value="Nucleotide cyclase"/>
    <property type="match status" value="1"/>
</dbReference>
<dbReference type="Gene3D" id="3.30.450.20">
    <property type="entry name" value="PAS domain"/>
    <property type="match status" value="3"/>
</dbReference>
<dbReference type="PROSITE" id="PS50113">
    <property type="entry name" value="PAC"/>
    <property type="match status" value="3"/>
</dbReference>
<feature type="domain" description="PAS" evidence="2">
    <location>
        <begin position="170"/>
        <end position="215"/>
    </location>
</feature>
<feature type="domain" description="PAC" evidence="3">
    <location>
        <begin position="118"/>
        <end position="169"/>
    </location>
</feature>
<feature type="domain" description="PAC" evidence="3">
    <location>
        <begin position="372"/>
        <end position="425"/>
    </location>
</feature>
<dbReference type="EMBL" id="FOZG01000004">
    <property type="protein sequence ID" value="SFS13644.1"/>
    <property type="molecule type" value="Genomic_DNA"/>
</dbReference>
<dbReference type="InterPro" id="IPR035965">
    <property type="entry name" value="PAS-like_dom_sf"/>
</dbReference>
<protein>
    <submittedName>
        <fullName evidence="6">PAS domain S-box-containing protein/diguanylate cyclase (GGDEF) domain-containing protein</fullName>
    </submittedName>
</protein>
<dbReference type="STRING" id="1166337.SAMN05192580_3884"/>
<evidence type="ECO:0000313" key="7">
    <source>
        <dbReference type="Proteomes" id="UP000198824"/>
    </source>
</evidence>
<dbReference type="GO" id="GO:0006355">
    <property type="term" value="P:regulation of DNA-templated transcription"/>
    <property type="evidence" value="ECO:0007669"/>
    <property type="project" value="InterPro"/>
</dbReference>
<dbReference type="SMART" id="SM00086">
    <property type="entry name" value="PAC"/>
    <property type="match status" value="3"/>
</dbReference>
<dbReference type="PANTHER" id="PTHR44757">
    <property type="entry name" value="DIGUANYLATE CYCLASE DGCP"/>
    <property type="match status" value="1"/>
</dbReference>
<dbReference type="InterPro" id="IPR000160">
    <property type="entry name" value="GGDEF_dom"/>
</dbReference>
<evidence type="ECO:0000259" key="4">
    <source>
        <dbReference type="PROSITE" id="PS50883"/>
    </source>
</evidence>
<dbReference type="InterPro" id="IPR000700">
    <property type="entry name" value="PAS-assoc_C"/>
</dbReference>
<evidence type="ECO:0000256" key="1">
    <source>
        <dbReference type="SAM" id="MobiDB-lite"/>
    </source>
</evidence>
<organism evidence="6 7">
    <name type="scientific">Sphingomonas jatrophae</name>
    <dbReference type="NCBI Taxonomy" id="1166337"/>
    <lineage>
        <taxon>Bacteria</taxon>
        <taxon>Pseudomonadati</taxon>
        <taxon>Pseudomonadota</taxon>
        <taxon>Alphaproteobacteria</taxon>
        <taxon>Sphingomonadales</taxon>
        <taxon>Sphingomonadaceae</taxon>
        <taxon>Sphingomonas</taxon>
    </lineage>
</organism>
<keyword evidence="7" id="KW-1185">Reference proteome</keyword>
<dbReference type="PROSITE" id="PS50887">
    <property type="entry name" value="GGDEF"/>
    <property type="match status" value="1"/>
</dbReference>
<sequence length="856" mass="94857">MGRLGPPVSALGTGDPSTADPLDPLAARDLAERLRTELAGWQGTPDLDLGAVLGQANVGLLHRDLRGRVISVNDRFCDLVGRTAEQLFGLHMSAFIHPDDLDRSQTRFQGHLARAEPFCTEARYVRPDGTFRLCEIHIAFVGAPGKVDSLVAVALDITAQRMAEQKLRESEEHYRNTVELAAQINWTADPTGRIIEVGPRWQQVTGLTLAETLGNGWVHALKERDVRPTLTAWKVALKTGTPIDIEYRVRMTSGGYRWFRSRAAPRFDDHGQILRWYGTLEDIDDRKQAEHALRESEERFRLAAHAAGLGIWDLDATRDHREWSDEFKDMLGLPRDTAATVETALSLVVPEDRHKLQALVEAVKAGDSAQRFEVLLRIRRADTGAERWMQTSGWRIEAPGKRLERVLVTVRDVTEERTAEHRIRWAANHDSLTELPNRGYFTEQLEAAIARAAAQDARLTLVLLDVDHLKETNDTIGHDAGDRLLQAFAQRLSEGLDGACVGRLGGDEFAAFLEVRYEAEAVERVSEALHSSRRSVLYEGIRLDCHATAGAATFPLDGKTAAELLKAADIALYHGKSRDRGRLSCFRSEMRNDMQRRSSMLAVARAVLRDDALLPFYQPKVALADERIVGFEALLRWRDATHGIQGPAALSAAFDDLELASLIAERMLDRICGDLRDWLDKGLDVGRVAVNLSPAEFRRADLFDRFMDRLRSAGIPPSMLELEVTETVFLGRSAEAVAGQLCAFHREGVRIALDDFGTGYASLTHLQAFPVDVIKIDRSFVADLSESSGNGAIVDAVIGLASRLGMEVVAEGIETRDQAAYLAAHGCVYGQGYLFGKAVSSSDVENMLRTRRSRQG</sequence>
<dbReference type="Pfam" id="PF08447">
    <property type="entry name" value="PAS_3"/>
    <property type="match status" value="2"/>
</dbReference>
<proteinExistence type="predicted"/>
<name>A0A1I6MD64_9SPHN</name>
<dbReference type="Pfam" id="PF00990">
    <property type="entry name" value="GGDEF"/>
    <property type="match status" value="1"/>
</dbReference>
<dbReference type="PANTHER" id="PTHR44757:SF2">
    <property type="entry name" value="BIOFILM ARCHITECTURE MAINTENANCE PROTEIN MBAA"/>
    <property type="match status" value="1"/>
</dbReference>
<reference evidence="6 7" key="1">
    <citation type="submission" date="2016-10" db="EMBL/GenBank/DDBJ databases">
        <authorList>
            <person name="de Groot N.N."/>
        </authorList>
    </citation>
    <scope>NUCLEOTIDE SEQUENCE [LARGE SCALE GENOMIC DNA]</scope>
    <source>
        <strain evidence="6 7">S5-249</strain>
    </source>
</reference>
<gene>
    <name evidence="6" type="ORF">SAMN05192580_3884</name>
</gene>
<dbReference type="PROSITE" id="PS50883">
    <property type="entry name" value="EAL"/>
    <property type="match status" value="1"/>
</dbReference>
<feature type="domain" description="PAC" evidence="3">
    <location>
        <begin position="243"/>
        <end position="295"/>
    </location>
</feature>
<dbReference type="InterPro" id="IPR001633">
    <property type="entry name" value="EAL_dom"/>
</dbReference>
<dbReference type="AlphaFoldDB" id="A0A1I6MD64"/>
<dbReference type="CDD" id="cd01948">
    <property type="entry name" value="EAL"/>
    <property type="match status" value="1"/>
</dbReference>
<feature type="domain" description="EAL" evidence="4">
    <location>
        <begin position="597"/>
        <end position="852"/>
    </location>
</feature>
<dbReference type="InterPro" id="IPR000014">
    <property type="entry name" value="PAS"/>
</dbReference>
<dbReference type="Pfam" id="PF00989">
    <property type="entry name" value="PAS"/>
    <property type="match status" value="1"/>
</dbReference>
<dbReference type="CDD" id="cd00130">
    <property type="entry name" value="PAS"/>
    <property type="match status" value="3"/>
</dbReference>
<dbReference type="RefSeq" id="WP_093317519.1">
    <property type="nucleotide sequence ID" value="NZ_FOZG01000004.1"/>
</dbReference>
<evidence type="ECO:0000313" key="6">
    <source>
        <dbReference type="EMBL" id="SFS13644.1"/>
    </source>
</evidence>